<keyword evidence="2" id="KW-1185">Reference proteome</keyword>
<organism evidence="1 2">
    <name type="scientific">Armatimonas rosea</name>
    <dbReference type="NCBI Taxonomy" id="685828"/>
    <lineage>
        <taxon>Bacteria</taxon>
        <taxon>Bacillati</taxon>
        <taxon>Armatimonadota</taxon>
        <taxon>Armatimonadia</taxon>
        <taxon>Armatimonadales</taxon>
        <taxon>Armatimonadaceae</taxon>
        <taxon>Armatimonas</taxon>
    </lineage>
</organism>
<dbReference type="Proteomes" id="UP000520814">
    <property type="component" value="Unassembled WGS sequence"/>
</dbReference>
<dbReference type="RefSeq" id="WP_184201813.1">
    <property type="nucleotide sequence ID" value="NZ_JACHGW010000004.1"/>
</dbReference>
<dbReference type="Pfam" id="PF05721">
    <property type="entry name" value="PhyH"/>
    <property type="match status" value="1"/>
</dbReference>
<proteinExistence type="predicted"/>
<dbReference type="EMBL" id="JACHGW010000004">
    <property type="protein sequence ID" value="MBB6052561.1"/>
    <property type="molecule type" value="Genomic_DNA"/>
</dbReference>
<dbReference type="Gene3D" id="2.60.120.620">
    <property type="entry name" value="q2cbj1_9rhob like domain"/>
    <property type="match status" value="1"/>
</dbReference>
<protein>
    <recommendedName>
        <fullName evidence="3">Phytanoyl-CoA dioxygenase</fullName>
    </recommendedName>
</protein>
<evidence type="ECO:0008006" key="3">
    <source>
        <dbReference type="Google" id="ProtNLM"/>
    </source>
</evidence>
<dbReference type="Gene3D" id="1.25.10.10">
    <property type="entry name" value="Leucine-rich Repeat Variant"/>
    <property type="match status" value="2"/>
</dbReference>
<sequence length="455" mass="49562">MTTTQRQQFFTDGYVSLHPELPAALHARIRERLAFVLKQEFNPGNNILPAVPELQQVLDSPELVAALTEVLGEGYVLHPHRFCHNNEPAQQTDDGLKAGAGTHAYIGWHQDSHSPLARPRHHACRYAMVLYYPQDTPKELGPTQLIPGTQFHRTLTEADYARGFQAAGPAGTCTLVHFDIAHGGSLNLTDQTRYMVKLVFVRTQEPESFDLPTQPAPEPSEIPSLIAALNGPHPARLQAIYALAAAGEPAVAPLCDALASRTESGWHEGAVVMDDTAYALAALGTPALPGLLALLESPSEWVQMNAIFALGEQGRKARAAAPALLEKLSHPSHAIVRTALDALGQVGAEEAALLPELRRLLLTDNAVWQEPLYRTWTGENQVRVNAIMALLKLGWHSDAVIDLVIAALNDPCGYVGGFGLEILERSGKPEALRTALHYLKAHRWDNTLGKGVRTY</sequence>
<dbReference type="AlphaFoldDB" id="A0A7W9W8S6"/>
<dbReference type="Pfam" id="PF13646">
    <property type="entry name" value="HEAT_2"/>
    <property type="match status" value="1"/>
</dbReference>
<dbReference type="SMART" id="SM00567">
    <property type="entry name" value="EZ_HEAT"/>
    <property type="match status" value="5"/>
</dbReference>
<gene>
    <name evidence="1" type="ORF">HNQ39_004382</name>
</gene>
<dbReference type="PANTHER" id="PTHR12697">
    <property type="entry name" value="PBS LYASE HEAT-LIKE PROTEIN"/>
    <property type="match status" value="1"/>
</dbReference>
<dbReference type="PANTHER" id="PTHR12697:SF5">
    <property type="entry name" value="DEOXYHYPUSINE HYDROXYLASE"/>
    <property type="match status" value="1"/>
</dbReference>
<evidence type="ECO:0000313" key="2">
    <source>
        <dbReference type="Proteomes" id="UP000520814"/>
    </source>
</evidence>
<dbReference type="InterPro" id="IPR011989">
    <property type="entry name" value="ARM-like"/>
</dbReference>
<dbReference type="InterPro" id="IPR004155">
    <property type="entry name" value="PBS_lyase_HEAT"/>
</dbReference>
<dbReference type="GO" id="GO:0016706">
    <property type="term" value="F:2-oxoglutarate-dependent dioxygenase activity"/>
    <property type="evidence" value="ECO:0007669"/>
    <property type="project" value="UniProtKB-ARBA"/>
</dbReference>
<reference evidence="1 2" key="1">
    <citation type="submission" date="2020-08" db="EMBL/GenBank/DDBJ databases">
        <title>Genomic Encyclopedia of Type Strains, Phase IV (KMG-IV): sequencing the most valuable type-strain genomes for metagenomic binning, comparative biology and taxonomic classification.</title>
        <authorList>
            <person name="Goeker M."/>
        </authorList>
    </citation>
    <scope>NUCLEOTIDE SEQUENCE [LARGE SCALE GENOMIC DNA]</scope>
    <source>
        <strain evidence="1 2">DSM 23562</strain>
    </source>
</reference>
<accession>A0A7W9W8S6</accession>
<comment type="caution">
    <text evidence="1">The sequence shown here is derived from an EMBL/GenBank/DDBJ whole genome shotgun (WGS) entry which is preliminary data.</text>
</comment>
<dbReference type="SUPFAM" id="SSF51197">
    <property type="entry name" value="Clavaminate synthase-like"/>
    <property type="match status" value="1"/>
</dbReference>
<dbReference type="InterPro" id="IPR016024">
    <property type="entry name" value="ARM-type_fold"/>
</dbReference>
<evidence type="ECO:0000313" key="1">
    <source>
        <dbReference type="EMBL" id="MBB6052561.1"/>
    </source>
</evidence>
<dbReference type="SUPFAM" id="SSF48371">
    <property type="entry name" value="ARM repeat"/>
    <property type="match status" value="1"/>
</dbReference>
<dbReference type="InterPro" id="IPR008775">
    <property type="entry name" value="Phytyl_CoA_dOase-like"/>
</dbReference>
<name>A0A7W9W8S6_ARMRO</name>